<dbReference type="Pfam" id="PF26054">
    <property type="entry name" value="PHD_G2E3"/>
    <property type="match status" value="1"/>
</dbReference>
<dbReference type="PANTHER" id="PTHR12420:SF47">
    <property type="entry name" value="PHD FINGER PROTEIN 7"/>
    <property type="match status" value="1"/>
</dbReference>
<dbReference type="PANTHER" id="PTHR12420">
    <property type="entry name" value="PHD FINGER PROTEIN"/>
    <property type="match status" value="1"/>
</dbReference>
<protein>
    <recommendedName>
        <fullName evidence="1">PHF7/G2E3-like PHD zinc finger domain-containing protein</fullName>
    </recommendedName>
</protein>
<dbReference type="Proteomes" id="UP001333110">
    <property type="component" value="Unassembled WGS sequence"/>
</dbReference>
<reference evidence="2 3" key="1">
    <citation type="journal article" date="2023" name="J. Hered.">
        <title>Chromosome-level genome of the wood stork (Mycteria americana) provides insight into avian chromosome evolution.</title>
        <authorList>
            <person name="Flamio R. Jr."/>
            <person name="Ramstad K.M."/>
        </authorList>
    </citation>
    <scope>NUCLEOTIDE SEQUENCE [LARGE SCALE GENOMIC DNA]</scope>
    <source>
        <strain evidence="2">JAX WOST 10</strain>
    </source>
</reference>
<name>A0AAN7NNQ6_MYCAM</name>
<proteinExistence type="predicted"/>
<comment type="caution">
    <text evidence="2">The sequence shown here is derived from an EMBL/GenBank/DDBJ whole genome shotgun (WGS) entry which is preliminary data.</text>
</comment>
<dbReference type="GO" id="GO:0005634">
    <property type="term" value="C:nucleus"/>
    <property type="evidence" value="ECO:0007669"/>
    <property type="project" value="TreeGrafter"/>
</dbReference>
<evidence type="ECO:0000313" key="2">
    <source>
        <dbReference type="EMBL" id="KAK4815136.1"/>
    </source>
</evidence>
<accession>A0AAN7NNQ6</accession>
<dbReference type="InterPro" id="IPR059102">
    <property type="entry name" value="PHD_PHF7/G2E3-like"/>
</dbReference>
<evidence type="ECO:0000313" key="3">
    <source>
        <dbReference type="Proteomes" id="UP001333110"/>
    </source>
</evidence>
<sequence>MAQGRWKLRSQPISQQFFANKLCQQRVKEVGLMGFLPEDMQHTIEWAAQKRLQHRSVIHQADLRGLTQQQPHPAPTVGLAVEALRLPLIGAAVLFPALLCLWREQGTCSGSSWRPVTGRARARSFSWEHHPEQAVEVAPEENTTCLICLDFVGDRKSYSVMVCPACKHAWFHRGGCIQNQAMHAGFSCFWCPNSHKTGCKYCAVPGPVPAGLALHCPMSLGFSFTEELKTGQGEKSRDTRGTHLLPQALATAPVLLPRCSCAAEGTHRCCSYSRNSTASWECNSCAGRGTGRRQSTRVALDWGQGPGKAWQWVPRLGLAEPLCSRRAGATALAYPAPGLGGRDLDLPASPYSLHSPAPVPPARQHRGSLSDLWHWRPASPALLARHHQGPPVAPQHFRAAPAPAPLGLTGYEAAHGCNARPQILTACLEDATGPALHQPQVLALIPSSQHNKVGC</sequence>
<keyword evidence="3" id="KW-1185">Reference proteome</keyword>
<gene>
    <name evidence="2" type="ORF">QYF61_017577</name>
</gene>
<feature type="domain" description="PHF7/G2E3-like PHD zinc finger" evidence="1">
    <location>
        <begin position="257"/>
        <end position="286"/>
    </location>
</feature>
<organism evidence="2 3">
    <name type="scientific">Mycteria americana</name>
    <name type="common">Wood stork</name>
    <dbReference type="NCBI Taxonomy" id="33587"/>
    <lineage>
        <taxon>Eukaryota</taxon>
        <taxon>Metazoa</taxon>
        <taxon>Chordata</taxon>
        <taxon>Craniata</taxon>
        <taxon>Vertebrata</taxon>
        <taxon>Euteleostomi</taxon>
        <taxon>Archelosauria</taxon>
        <taxon>Archosauria</taxon>
        <taxon>Dinosauria</taxon>
        <taxon>Saurischia</taxon>
        <taxon>Theropoda</taxon>
        <taxon>Coelurosauria</taxon>
        <taxon>Aves</taxon>
        <taxon>Neognathae</taxon>
        <taxon>Neoaves</taxon>
        <taxon>Aequornithes</taxon>
        <taxon>Ciconiiformes</taxon>
        <taxon>Ciconiidae</taxon>
        <taxon>Mycteria</taxon>
    </lineage>
</organism>
<dbReference type="AlphaFoldDB" id="A0AAN7NNQ6"/>
<dbReference type="InterPro" id="IPR051188">
    <property type="entry name" value="PHD-type_Zinc_Finger"/>
</dbReference>
<dbReference type="EMBL" id="JAUNZN010000010">
    <property type="protein sequence ID" value="KAK4815136.1"/>
    <property type="molecule type" value="Genomic_DNA"/>
</dbReference>
<evidence type="ECO:0000259" key="1">
    <source>
        <dbReference type="Pfam" id="PF26054"/>
    </source>
</evidence>